<evidence type="ECO:0000256" key="2">
    <source>
        <dbReference type="ARBA" id="ARBA00011832"/>
    </source>
</evidence>
<feature type="coiled-coil region" evidence="9">
    <location>
        <begin position="591"/>
        <end position="683"/>
    </location>
</feature>
<dbReference type="GO" id="GO:0070507">
    <property type="term" value="P:regulation of microtubule cytoskeleton organization"/>
    <property type="evidence" value="ECO:0007669"/>
    <property type="project" value="InterPro"/>
</dbReference>
<dbReference type="PANTHER" id="PTHR14594">
    <property type="entry name" value="CENTROSOMAL PROTEIN OF 70 KDA"/>
    <property type="match status" value="1"/>
</dbReference>
<evidence type="ECO:0000256" key="8">
    <source>
        <dbReference type="ARBA" id="ARBA00025273"/>
    </source>
</evidence>
<evidence type="ECO:0000256" key="3">
    <source>
        <dbReference type="ARBA" id="ARBA00018408"/>
    </source>
</evidence>
<feature type="region of interest" description="Disordered" evidence="10">
    <location>
        <begin position="394"/>
        <end position="417"/>
    </location>
</feature>
<evidence type="ECO:0000256" key="4">
    <source>
        <dbReference type="ARBA" id="ARBA00022490"/>
    </source>
</evidence>
<dbReference type="GO" id="GO:0043015">
    <property type="term" value="F:gamma-tubulin binding"/>
    <property type="evidence" value="ECO:0007669"/>
    <property type="project" value="InterPro"/>
</dbReference>
<dbReference type="PANTHER" id="PTHR14594:SF1">
    <property type="entry name" value="CENTROSOMAL PROTEIN OF 70 KDA"/>
    <property type="match status" value="1"/>
</dbReference>
<evidence type="ECO:0000313" key="12">
    <source>
        <dbReference type="Proteomes" id="UP001146120"/>
    </source>
</evidence>
<dbReference type="InterPro" id="IPR037692">
    <property type="entry name" value="CEP70"/>
</dbReference>
<feature type="compositionally biased region" description="Low complexity" evidence="10">
    <location>
        <begin position="193"/>
        <end position="205"/>
    </location>
</feature>
<protein>
    <recommendedName>
        <fullName evidence="3">Centrosomal protein of 70 kDa</fullName>
    </recommendedName>
</protein>
<name>A0AAV2YLB4_9STRA</name>
<feature type="region of interest" description="Disordered" evidence="10">
    <location>
        <begin position="1"/>
        <end position="48"/>
    </location>
</feature>
<keyword evidence="5" id="KW-0802">TPR repeat</keyword>
<keyword evidence="7" id="KW-0206">Cytoskeleton</keyword>
<dbReference type="Proteomes" id="UP001146120">
    <property type="component" value="Unassembled WGS sequence"/>
</dbReference>
<comment type="subcellular location">
    <subcellularLocation>
        <location evidence="1">Cytoplasm</location>
        <location evidence="1">Cytoskeleton</location>
        <location evidence="1">Microtubule organizing center</location>
        <location evidence="1">Centrosome</location>
    </subcellularLocation>
</comment>
<comment type="subunit">
    <text evidence="2">Directly interacts with tubulin-gamma; this interaction determines centrosomal localization.</text>
</comment>
<reference evidence="11" key="2">
    <citation type="journal article" date="2023" name="Microbiol Resour">
        <title>Decontamination and Annotation of the Draft Genome Sequence of the Oomycete Lagenidium giganteum ARSEF 373.</title>
        <authorList>
            <person name="Morgan W.R."/>
            <person name="Tartar A."/>
        </authorList>
    </citation>
    <scope>NUCLEOTIDE SEQUENCE</scope>
    <source>
        <strain evidence="11">ARSEF 373</strain>
    </source>
</reference>
<evidence type="ECO:0000256" key="1">
    <source>
        <dbReference type="ARBA" id="ARBA00004300"/>
    </source>
</evidence>
<feature type="region of interest" description="Disordered" evidence="10">
    <location>
        <begin position="299"/>
        <end position="331"/>
    </location>
</feature>
<dbReference type="GO" id="GO:0005813">
    <property type="term" value="C:centrosome"/>
    <property type="evidence" value="ECO:0007669"/>
    <property type="project" value="UniProtKB-SubCell"/>
</dbReference>
<feature type="compositionally biased region" description="Basic and acidic residues" evidence="10">
    <location>
        <begin position="322"/>
        <end position="331"/>
    </location>
</feature>
<gene>
    <name evidence="11" type="ORF">N0F65_000006</name>
</gene>
<feature type="region of interest" description="Disordered" evidence="10">
    <location>
        <begin position="193"/>
        <end position="244"/>
    </location>
</feature>
<keyword evidence="12" id="KW-1185">Reference proteome</keyword>
<feature type="region of interest" description="Disordered" evidence="10">
    <location>
        <begin position="136"/>
        <end position="181"/>
    </location>
</feature>
<dbReference type="GO" id="GO:0060271">
    <property type="term" value="P:cilium assembly"/>
    <property type="evidence" value="ECO:0007669"/>
    <property type="project" value="InterPro"/>
</dbReference>
<keyword evidence="6 9" id="KW-0175">Coiled coil</keyword>
<reference evidence="11" key="1">
    <citation type="submission" date="2022-11" db="EMBL/GenBank/DDBJ databases">
        <authorList>
            <person name="Morgan W.R."/>
            <person name="Tartar A."/>
        </authorList>
    </citation>
    <scope>NUCLEOTIDE SEQUENCE</scope>
    <source>
        <strain evidence="11">ARSEF 373</strain>
    </source>
</reference>
<feature type="compositionally biased region" description="Low complexity" evidence="10">
    <location>
        <begin position="39"/>
        <end position="48"/>
    </location>
</feature>
<feature type="compositionally biased region" description="Low complexity" evidence="10">
    <location>
        <begin position="306"/>
        <end position="321"/>
    </location>
</feature>
<dbReference type="EMBL" id="DAKRPA010000237">
    <property type="protein sequence ID" value="DAZ94691.1"/>
    <property type="molecule type" value="Genomic_DNA"/>
</dbReference>
<comment type="function">
    <text evidence="8">Plays a role in the organization of both preexisting and nascent microtubules in interphase cells. During mitosis, required for the organization and orientation of the mitotic spindle.</text>
</comment>
<evidence type="ECO:0000256" key="10">
    <source>
        <dbReference type="SAM" id="MobiDB-lite"/>
    </source>
</evidence>
<evidence type="ECO:0000256" key="9">
    <source>
        <dbReference type="SAM" id="Coils"/>
    </source>
</evidence>
<feature type="coiled-coil region" evidence="9">
    <location>
        <begin position="513"/>
        <end position="547"/>
    </location>
</feature>
<feature type="compositionally biased region" description="Basic and acidic residues" evidence="10">
    <location>
        <begin position="407"/>
        <end position="417"/>
    </location>
</feature>
<accession>A0AAV2YLB4</accession>
<sequence length="1031" mass="115699">MAGHSLAKIGTMADHPNSVSSDDMAAGTRTHEAHANTGDSGASSSDFSCSSVDRFLRDHGFDIDDGDLVDHLGSVSSLGGSRDDAPNNGEDDRAALHGASGERVTPEAVRSQLDRVVAQDDDVVAAVEHLLDGTRASVDSAPGSDVLPVERRLELSDASNSSGRESRRSDAVDDAAADEHESLDRSMLLGAASTAVSSNSSTATNEKTAQQPTRPAHHSPGRVSPSTARLQRRKSSDSSSMRVHDLELNDALGVTAVAVESARSSDGSERVRTSLKEMLRATEEEEKLQDIDVLHRRSRSPPWQETPAALSSPSALSVVTSEDSRTHKKEEEWSELNDLLRKHALPTVQFTRAINGGVTPDRQSLFATVHDLVLLVTRKDQIIQDLVVDSNQSSKQQSRLQGSLQSSEKKVEESVKAFDESQRELKRLKEKMKRERDQHETQVKQLKSSCVKLQQQLKVSEHRVKAKEVLVDRMQQKLQQHVDKENMTRERDRQVLKQWQQPKTRRRGATEHVAAFEARHEQMQSEIQHLKEQVQALNAEVRDKDNCIARYARAVANSDSPVDLDAPEGSIGSRSSRADAYSNTFASDEMLDRLEAARRDQERAAAKLRQREAHMLKKVAEIEEELNGARETIAELKEENANLALEVESRPSIRDYRLSQRRIHLLERQLSEHKLALEEAKDINELRRYMGTKELIDRDRTNHRLQLNRLNSLPRETTLEVVKDVCRLLNLTDITMITPSIEKLCNVVKAVPRMEKFIRDVCGFVFFHQDPDGRGNNQQTGSLEEVIPTLQQWMHERRKLHALSEFKAAIVSELCKRSIEPALLTEGQELKSAAAFSQAVHMVSELVELEKNVIHHREIYLHAAQELERRPSVLVNQIVRHFMHLFKVKSVDGVLPKINGVYLFVNEMENFLRVLRKLLLLNDSASVNACMAALQEKVEGKPENSHSPQHRSEKPTDGQVNYVVDHRTRAIREAADDKGGLVGVRQVREMALLIRDLKRELGAATNDDILPRTRRLMELLSLSIHQPLGDE</sequence>
<evidence type="ECO:0000256" key="6">
    <source>
        <dbReference type="ARBA" id="ARBA00023054"/>
    </source>
</evidence>
<evidence type="ECO:0000256" key="5">
    <source>
        <dbReference type="ARBA" id="ARBA00022803"/>
    </source>
</evidence>
<feature type="region of interest" description="Disordered" evidence="10">
    <location>
        <begin position="74"/>
        <end position="108"/>
    </location>
</feature>
<evidence type="ECO:0000256" key="7">
    <source>
        <dbReference type="ARBA" id="ARBA00023212"/>
    </source>
</evidence>
<feature type="compositionally biased region" description="Basic and acidic residues" evidence="10">
    <location>
        <begin position="81"/>
        <end position="95"/>
    </location>
</feature>
<feature type="compositionally biased region" description="Basic and acidic residues" evidence="10">
    <location>
        <begin position="938"/>
        <end position="956"/>
    </location>
</feature>
<comment type="caution">
    <text evidence="11">The sequence shown here is derived from an EMBL/GenBank/DDBJ whole genome shotgun (WGS) entry which is preliminary data.</text>
</comment>
<feature type="region of interest" description="Disordered" evidence="10">
    <location>
        <begin position="938"/>
        <end position="958"/>
    </location>
</feature>
<dbReference type="AlphaFoldDB" id="A0AAV2YLB4"/>
<proteinExistence type="predicted"/>
<feature type="compositionally biased region" description="Basic and acidic residues" evidence="10">
    <location>
        <begin position="164"/>
        <end position="181"/>
    </location>
</feature>
<organism evidence="11 12">
    <name type="scientific">Lagenidium giganteum</name>
    <dbReference type="NCBI Taxonomy" id="4803"/>
    <lineage>
        <taxon>Eukaryota</taxon>
        <taxon>Sar</taxon>
        <taxon>Stramenopiles</taxon>
        <taxon>Oomycota</taxon>
        <taxon>Peronosporomycetes</taxon>
        <taxon>Pythiales</taxon>
        <taxon>Pythiaceae</taxon>
    </lineage>
</organism>
<feature type="compositionally biased region" description="Low complexity" evidence="10">
    <location>
        <begin position="394"/>
        <end position="406"/>
    </location>
</feature>
<keyword evidence="4" id="KW-0963">Cytoplasm</keyword>
<evidence type="ECO:0000313" key="11">
    <source>
        <dbReference type="EMBL" id="DAZ94691.1"/>
    </source>
</evidence>